<proteinExistence type="predicted"/>
<dbReference type="Proteomes" id="UP000504615">
    <property type="component" value="Unplaced"/>
</dbReference>
<feature type="coiled-coil region" evidence="1">
    <location>
        <begin position="780"/>
        <end position="836"/>
    </location>
</feature>
<keyword evidence="3" id="KW-1185">Reference proteome</keyword>
<gene>
    <name evidence="4" type="primary">LOC105433041</name>
</gene>
<dbReference type="GO" id="GO:0005813">
    <property type="term" value="C:centrosome"/>
    <property type="evidence" value="ECO:0007669"/>
    <property type="project" value="TreeGrafter"/>
</dbReference>
<dbReference type="InterPro" id="IPR035892">
    <property type="entry name" value="C2_domain_sf"/>
</dbReference>
<dbReference type="Pfam" id="PF12416">
    <property type="entry name" value="DUF3668"/>
    <property type="match status" value="1"/>
</dbReference>
<evidence type="ECO:0000313" key="3">
    <source>
        <dbReference type="Proteomes" id="UP000504615"/>
    </source>
</evidence>
<dbReference type="Gene3D" id="2.60.40.150">
    <property type="entry name" value="C2 domain"/>
    <property type="match status" value="1"/>
</dbReference>
<dbReference type="AlphaFoldDB" id="A0A6I9XKR3"/>
<dbReference type="RefSeq" id="XP_011646421.1">
    <property type="nucleotide sequence ID" value="XM_011648119.1"/>
</dbReference>
<protein>
    <submittedName>
        <fullName evidence="4">Uncharacterized protein LOC105433041</fullName>
    </submittedName>
</protein>
<dbReference type="KEGG" id="pbar:105433041"/>
<dbReference type="OrthoDB" id="332250at2759"/>
<dbReference type="PANTHER" id="PTHR21574">
    <property type="entry name" value="CENTROSOMAL PROTEIN OF 120 KDA"/>
    <property type="match status" value="1"/>
</dbReference>
<name>A0A6I9XKR3_9HYME</name>
<dbReference type="GeneID" id="105433041"/>
<evidence type="ECO:0000256" key="1">
    <source>
        <dbReference type="SAM" id="Coils"/>
    </source>
</evidence>
<sequence>MTETIEWNMKIILSIKEGKNFDQVFQPTLLIGTLNGYSLESHKIEACPNPQYNSDLIWITNKTAVKKMRSEQTSLKLECFALKSNGKERIGYVMLKLRSAQVISHKDGCVSPAANWFKLLGLRKDFKMQKPKLLIALKIEETKDIIVDPVTEVEYFTIDNNIILRSDEIIPYIYPDEQLIQLGPLSQCYELFMLNITATCTRSLDALLAEYSNKYNSVCFSYQILKNSIELKPLNLESKTPYVLEKVVVRIRSSLSVLKHYLRLNPDLLIFLMQGNNVIAKSSVNLQSLIPVDNLQEFLECTGNATTTLYEQCFLNKQNSTEKLVENQHEKPYINLQIKLEYIGNKTNILNFDTATNYNKCITYFPQCNKKNMDNIVRQCPAIESDKNPNDDFKNNLKKDSNKLKYKMEFNDDEYFKWQRLRYKVLESCINKNDSLVNHYNKNYNDRINVSSYNCYRLQIKLVTIALVSPKLSGRQIEFRFHHPIAEAITSSECTTIESCDMKFDLDIECPFYFISEPDKIRQLLRYSPKISIYDVNETNKLLSQLVLDVKPLFDSVKPKCEYTLSVFDTDDKKIAEMDVMLILYDIGPLPVLTIDNIINNNTGLPMLHDNLVYDIVDELETWKERQKEIFKTELKKKEERHLNMLSEEWHKYKENLESNFAFNVEKCKMLTNSLSNASEALKRCKTKMCKYESRLQSTDGELQRRYTAKMHKFKNMLHATQQNFKAKVTEFEKKKISLEDRIKTLEHDNANIKLLLKNRIDESSKYQMNQFQMYTMQNMKILEEQLKQAMKSKEVYKELWNDEINARRTLKSDYQQAIESQIEKNKEELNVLKMQADLCLMAKDMYDDKICLSSMEFKMPFVTSEEISNQT</sequence>
<dbReference type="PANTHER" id="PTHR21574:SF0">
    <property type="entry name" value="CENTROSOMAL PROTEIN OF 120 KDA"/>
    <property type="match status" value="1"/>
</dbReference>
<organism evidence="3 4">
    <name type="scientific">Pogonomyrmex barbatus</name>
    <name type="common">red harvester ant</name>
    <dbReference type="NCBI Taxonomy" id="144034"/>
    <lineage>
        <taxon>Eukaryota</taxon>
        <taxon>Metazoa</taxon>
        <taxon>Ecdysozoa</taxon>
        <taxon>Arthropoda</taxon>
        <taxon>Hexapoda</taxon>
        <taxon>Insecta</taxon>
        <taxon>Pterygota</taxon>
        <taxon>Neoptera</taxon>
        <taxon>Endopterygota</taxon>
        <taxon>Hymenoptera</taxon>
        <taxon>Apocrita</taxon>
        <taxon>Aculeata</taxon>
        <taxon>Formicoidea</taxon>
        <taxon>Formicidae</taxon>
        <taxon>Myrmicinae</taxon>
        <taxon>Pogonomyrmex</taxon>
    </lineage>
</organism>
<dbReference type="CTD" id="43071"/>
<evidence type="ECO:0000313" key="4">
    <source>
        <dbReference type="RefSeq" id="XP_011646421.1"/>
    </source>
</evidence>
<keyword evidence="1" id="KW-0175">Coiled coil</keyword>
<dbReference type="GO" id="GO:1903724">
    <property type="term" value="P:positive regulation of centriole elongation"/>
    <property type="evidence" value="ECO:0007669"/>
    <property type="project" value="TreeGrafter"/>
</dbReference>
<reference evidence="4" key="1">
    <citation type="submission" date="2025-08" db="UniProtKB">
        <authorList>
            <consortium name="RefSeq"/>
        </authorList>
    </citation>
    <scope>IDENTIFICATION</scope>
</reference>
<feature type="domain" description="DUF3668" evidence="2">
    <location>
        <begin position="169"/>
        <end position="341"/>
    </location>
</feature>
<accession>A0A6I9XKR3</accession>
<dbReference type="InterPro" id="IPR039893">
    <property type="entry name" value="CEP120-like"/>
</dbReference>
<dbReference type="InterPro" id="IPR022136">
    <property type="entry name" value="DUF3668"/>
</dbReference>
<evidence type="ECO:0000259" key="2">
    <source>
        <dbReference type="Pfam" id="PF12416"/>
    </source>
</evidence>